<evidence type="ECO:0000256" key="3">
    <source>
        <dbReference type="PROSITE-ProRule" id="PRU10007"/>
    </source>
</evidence>
<dbReference type="Proteomes" id="UP000009131">
    <property type="component" value="Unassembled WGS sequence"/>
</dbReference>
<protein>
    <recommendedName>
        <fullName evidence="6">Aldehyde dehydrogenase domain-containing protein</fullName>
    </recommendedName>
</protein>
<feature type="region of interest" description="Disordered" evidence="5">
    <location>
        <begin position="549"/>
        <end position="589"/>
    </location>
</feature>
<dbReference type="Gene3D" id="3.40.605.10">
    <property type="entry name" value="Aldehyde Dehydrogenase, Chain A, domain 1"/>
    <property type="match status" value="1"/>
</dbReference>
<dbReference type="OrthoDB" id="310895at2759"/>
<dbReference type="InterPro" id="IPR029510">
    <property type="entry name" value="Ald_DH_CS_GLU"/>
</dbReference>
<dbReference type="FunFam" id="3.40.309.10:FF:000009">
    <property type="entry name" value="Aldehyde dehydrogenase A"/>
    <property type="match status" value="1"/>
</dbReference>
<dbReference type="InterPro" id="IPR016163">
    <property type="entry name" value="Ald_DH_C"/>
</dbReference>
<dbReference type="EMBL" id="BABT02000062">
    <property type="protein sequence ID" value="GAA95547.1"/>
    <property type="molecule type" value="Genomic_DNA"/>
</dbReference>
<dbReference type="SUPFAM" id="SSF53720">
    <property type="entry name" value="ALDH-like"/>
    <property type="match status" value="1"/>
</dbReference>
<feature type="compositionally biased region" description="Polar residues" evidence="5">
    <location>
        <begin position="508"/>
        <end position="521"/>
    </location>
</feature>
<keyword evidence="2 4" id="KW-0560">Oxidoreductase</keyword>
<keyword evidence="8" id="KW-1185">Reference proteome</keyword>
<evidence type="ECO:0000256" key="1">
    <source>
        <dbReference type="ARBA" id="ARBA00009986"/>
    </source>
</evidence>
<dbReference type="InterPro" id="IPR015590">
    <property type="entry name" value="Aldehyde_DH_dom"/>
</dbReference>
<dbReference type="InterPro" id="IPR016162">
    <property type="entry name" value="Ald_DH_N"/>
</dbReference>
<dbReference type="InterPro" id="IPR016161">
    <property type="entry name" value="Ald_DH/histidinol_DH"/>
</dbReference>
<dbReference type="GO" id="GO:0016620">
    <property type="term" value="F:oxidoreductase activity, acting on the aldehyde or oxo group of donors, NAD or NADP as acceptor"/>
    <property type="evidence" value="ECO:0007669"/>
    <property type="project" value="InterPro"/>
</dbReference>
<evidence type="ECO:0000259" key="6">
    <source>
        <dbReference type="Pfam" id="PF00171"/>
    </source>
</evidence>
<dbReference type="AlphaFoldDB" id="G7DY87"/>
<evidence type="ECO:0000313" key="7">
    <source>
        <dbReference type="EMBL" id="GAA95547.1"/>
    </source>
</evidence>
<sequence length="708" mass="76061">MTAQISSLLGLDKAASGDAVASPSTAADQPHALTAGGPGVQTTISPIDGQPVVIRQLLSDSDVAASVGKSVEAGKAWRLTSLEERKATANKFLDLVEARQDALALEITEQMGRPIKFAHLEIAGFVSRSRYMISIADEALAEVDVTGEQERKEGKFKKSIRRERLGVIFIISAWNFPYLIQSNTLLPALLAGNTLLLKPSPQTPTSSEQMSALLLEAGLPKDVCQTLHLTLDQMDSVVRDPRVASVAFTGSVENGRRVGRNATAGEGFKSVGLELGGKDPAYVRKDADPVFAATELADGAFFNSGQSCCSVERIYVHESIYDAFIIQLAKEAGDLKLGDPREKETSLGPVISIPSAAAIRKQIAEALSQGARTLIPEEVQAKAAEGTTYVAPQVLVDVNHTMAIMTEETFGPVVGVMKVKTDEEAVALMNDSRYGLTASIWTNDADAFNDLVSEVDAGTVFMNRCDFLAPELAWTGVKDSGRGISLSKYGYDQLTRAKTGRPLKQSGVEASSSKFYTTSPRSELVTPPQGDILAPSCRPSAANSKLITHLPNGRKGVLRSGQRRSVQRLSAPARLRRSPTGLRRSPAGRLLRPAPTAKCVPAARSAGLQPRLPAATVRSAAIPAAKLPTAATPTGLRTKSEEARRWRWHGLPGLSSGNVRLLSRRRSLPRLYVLGRRIKPPHTRSISSDIPSLATPKEHDIDERLDHD</sequence>
<dbReference type="CDD" id="cd07102">
    <property type="entry name" value="ALDH_EDX86601"/>
    <property type="match status" value="1"/>
</dbReference>
<feature type="compositionally biased region" description="Basic and acidic residues" evidence="5">
    <location>
        <begin position="696"/>
        <end position="708"/>
    </location>
</feature>
<feature type="domain" description="Aldehyde dehydrogenase" evidence="6">
    <location>
        <begin position="42"/>
        <end position="499"/>
    </location>
</feature>
<feature type="region of interest" description="Disordered" evidence="5">
    <location>
        <begin position="500"/>
        <end position="536"/>
    </location>
</feature>
<evidence type="ECO:0000313" key="8">
    <source>
        <dbReference type="Proteomes" id="UP000009131"/>
    </source>
</evidence>
<dbReference type="InParanoid" id="G7DY87"/>
<feature type="region of interest" description="Disordered" evidence="5">
    <location>
        <begin position="20"/>
        <end position="43"/>
    </location>
</feature>
<organism evidence="7 8">
    <name type="scientific">Mixia osmundae (strain CBS 9802 / IAM 14324 / JCM 22182 / KY 12970)</name>
    <dbReference type="NCBI Taxonomy" id="764103"/>
    <lineage>
        <taxon>Eukaryota</taxon>
        <taxon>Fungi</taxon>
        <taxon>Dikarya</taxon>
        <taxon>Basidiomycota</taxon>
        <taxon>Pucciniomycotina</taxon>
        <taxon>Mixiomycetes</taxon>
        <taxon>Mixiales</taxon>
        <taxon>Mixiaceae</taxon>
        <taxon>Mixia</taxon>
    </lineage>
</organism>
<evidence type="ECO:0000256" key="5">
    <source>
        <dbReference type="SAM" id="MobiDB-lite"/>
    </source>
</evidence>
<feature type="region of interest" description="Disordered" evidence="5">
    <location>
        <begin position="682"/>
        <end position="708"/>
    </location>
</feature>
<evidence type="ECO:0000256" key="2">
    <source>
        <dbReference type="ARBA" id="ARBA00023002"/>
    </source>
</evidence>
<dbReference type="Pfam" id="PF00171">
    <property type="entry name" value="Aldedh"/>
    <property type="match status" value="1"/>
</dbReference>
<comment type="caution">
    <text evidence="7">The sequence shown here is derived from an EMBL/GenBank/DDBJ whole genome shotgun (WGS) entry which is preliminary data.</text>
</comment>
<dbReference type="PANTHER" id="PTHR11699">
    <property type="entry name" value="ALDEHYDE DEHYDROGENASE-RELATED"/>
    <property type="match status" value="1"/>
</dbReference>
<dbReference type="PROSITE" id="PS00687">
    <property type="entry name" value="ALDEHYDE_DEHYDR_GLU"/>
    <property type="match status" value="1"/>
</dbReference>
<evidence type="ECO:0000256" key="4">
    <source>
        <dbReference type="RuleBase" id="RU003345"/>
    </source>
</evidence>
<name>G7DY87_MIXOS</name>
<dbReference type="HOGENOM" id="CLU_389827_0_0_1"/>
<dbReference type="Gene3D" id="3.40.309.10">
    <property type="entry name" value="Aldehyde Dehydrogenase, Chain A, domain 2"/>
    <property type="match status" value="1"/>
</dbReference>
<dbReference type="STRING" id="764103.G7DY87"/>
<reference evidence="7 8" key="1">
    <citation type="journal article" date="2011" name="J. Gen. Appl. Microbiol.">
        <title>Draft genome sequencing of the enigmatic basidiomycete Mixia osmundae.</title>
        <authorList>
            <person name="Nishida H."/>
            <person name="Nagatsuka Y."/>
            <person name="Sugiyama J."/>
        </authorList>
    </citation>
    <scope>NUCLEOTIDE SEQUENCE [LARGE SCALE GENOMIC DNA]</scope>
    <source>
        <strain evidence="8">CBS 9802 / IAM 14324 / JCM 22182 / KY 12970</strain>
    </source>
</reference>
<accession>G7DY87</accession>
<comment type="similarity">
    <text evidence="1 4">Belongs to the aldehyde dehydrogenase family.</text>
</comment>
<feature type="active site" evidence="3">
    <location>
        <position position="274"/>
    </location>
</feature>
<proteinExistence type="inferred from homology"/>
<gene>
    <name evidence="7" type="primary">Mo02202</name>
    <name evidence="7" type="ORF">E5Q_02202</name>
</gene>
<reference evidence="7 8" key="2">
    <citation type="journal article" date="2012" name="Open Biol.">
        <title>Characteristics of nucleosomes and linker DNA regions on the genome of the basidiomycete Mixia osmundae revealed by mono- and dinucleosome mapping.</title>
        <authorList>
            <person name="Nishida H."/>
            <person name="Kondo S."/>
            <person name="Matsumoto T."/>
            <person name="Suzuki Y."/>
            <person name="Yoshikawa H."/>
            <person name="Taylor T.D."/>
            <person name="Sugiyama J."/>
        </authorList>
    </citation>
    <scope>NUCLEOTIDE SEQUENCE [LARGE SCALE GENOMIC DNA]</scope>
    <source>
        <strain evidence="8">CBS 9802 / IAM 14324 / JCM 22182 / KY 12970</strain>
    </source>
</reference>
<dbReference type="eggNOG" id="KOG2450">
    <property type="taxonomic scope" value="Eukaryota"/>
</dbReference>